<keyword evidence="1" id="KW-0472">Membrane</keyword>
<proteinExistence type="predicted"/>
<keyword evidence="1" id="KW-0812">Transmembrane</keyword>
<accession>A0A7X2Z2H2</accession>
<comment type="caution">
    <text evidence="2">The sequence shown here is derived from an EMBL/GenBank/DDBJ whole genome shotgun (WGS) entry which is preliminary data.</text>
</comment>
<evidence type="ECO:0000313" key="2">
    <source>
        <dbReference type="EMBL" id="MUG46266.1"/>
    </source>
</evidence>
<dbReference type="Proteomes" id="UP000447876">
    <property type="component" value="Unassembled WGS sequence"/>
</dbReference>
<dbReference type="AlphaFoldDB" id="A0A7X2Z2H2"/>
<sequence length="228" mass="25393">MKGIVIKEFVGLIRGIKSILIVLFITGISILAARSLRNSPLFMDESSNPSATALAGLSFILVIFGALFVLTLSHDIVNRDIQLQRIRLLITKTSRPSVILGKFLAVWLFWVIVSLISFVLVSFITRTFVIHELLFLWVYLAFLSSICVMLSTVVIHHAYSVILSVLLGLALPIFGIWSMFSSVVPIRALRYVLPYYPMSEQPALLLVTAAEVLVFLAAAVVLFQRKDL</sequence>
<keyword evidence="1" id="KW-1133">Transmembrane helix</keyword>
<feature type="transmembrane region" description="Helical" evidence="1">
    <location>
        <begin position="98"/>
        <end position="124"/>
    </location>
</feature>
<reference evidence="2 3" key="1">
    <citation type="submission" date="2019-11" db="EMBL/GenBank/DDBJ databases">
        <title>Draft genome sequences of five Paenibacillus species of dairy origin.</title>
        <authorList>
            <person name="Olajide A.M."/>
            <person name="Chen S."/>
            <person name="Lapointe G."/>
        </authorList>
    </citation>
    <scope>NUCLEOTIDE SEQUENCE [LARGE SCALE GENOMIC DNA]</scope>
    <source>
        <strain evidence="2 3">12CR55</strain>
    </source>
</reference>
<feature type="transmembrane region" description="Helical" evidence="1">
    <location>
        <begin position="53"/>
        <end position="77"/>
    </location>
</feature>
<dbReference type="EMBL" id="WNZW01000005">
    <property type="protein sequence ID" value="MUG46266.1"/>
    <property type="molecule type" value="Genomic_DNA"/>
</dbReference>
<feature type="transmembrane region" description="Helical" evidence="1">
    <location>
        <begin position="136"/>
        <end position="155"/>
    </location>
</feature>
<evidence type="ECO:0000256" key="1">
    <source>
        <dbReference type="SAM" id="Phobius"/>
    </source>
</evidence>
<dbReference type="RefSeq" id="WP_155611656.1">
    <property type="nucleotide sequence ID" value="NZ_WNZW01000005.1"/>
</dbReference>
<name>A0A7X2Z2H2_9BACL</name>
<feature type="transmembrane region" description="Helical" evidence="1">
    <location>
        <begin position="12"/>
        <end position="33"/>
    </location>
</feature>
<gene>
    <name evidence="2" type="ORF">GNP95_14835</name>
</gene>
<dbReference type="OrthoDB" id="2580477at2"/>
<organism evidence="2 3">
    <name type="scientific">Paenibacillus woosongensis</name>
    <dbReference type="NCBI Taxonomy" id="307580"/>
    <lineage>
        <taxon>Bacteria</taxon>
        <taxon>Bacillati</taxon>
        <taxon>Bacillota</taxon>
        <taxon>Bacilli</taxon>
        <taxon>Bacillales</taxon>
        <taxon>Paenibacillaceae</taxon>
        <taxon>Paenibacillus</taxon>
    </lineage>
</organism>
<evidence type="ECO:0000313" key="3">
    <source>
        <dbReference type="Proteomes" id="UP000447876"/>
    </source>
</evidence>
<feature type="transmembrane region" description="Helical" evidence="1">
    <location>
        <begin position="162"/>
        <end position="183"/>
    </location>
</feature>
<feature type="transmembrane region" description="Helical" evidence="1">
    <location>
        <begin position="203"/>
        <end position="223"/>
    </location>
</feature>
<protein>
    <submittedName>
        <fullName evidence="2">Uncharacterized protein</fullName>
    </submittedName>
</protein>